<keyword evidence="1" id="KW-0472">Membrane</keyword>
<feature type="transmembrane region" description="Helical" evidence="1">
    <location>
        <begin position="119"/>
        <end position="148"/>
    </location>
</feature>
<keyword evidence="1" id="KW-1133">Transmembrane helix</keyword>
<dbReference type="EMBL" id="RKLU01000001">
    <property type="protein sequence ID" value="TQQ83722.1"/>
    <property type="molecule type" value="Genomic_DNA"/>
</dbReference>
<feature type="transmembrane region" description="Helical" evidence="1">
    <location>
        <begin position="81"/>
        <end position="107"/>
    </location>
</feature>
<keyword evidence="1" id="KW-0812">Transmembrane</keyword>
<feature type="transmembrane region" description="Helical" evidence="1">
    <location>
        <begin position="48"/>
        <end position="69"/>
    </location>
</feature>
<sequence length="150" mass="15566">MAKGWLGPLAGAFGLWLLAAVMWLPIIKATQLRRRVARWPTARLAVNYLLLVGLGVVGETAIFLAPAIITGTLGGTALVQWALGVAVGYPLGLVGILAVAGPVVTDWEPATEAGLDGRLVLLITGLAYGLATAALAGFVFVVLLFLYFPG</sequence>
<accession>A0A8J8PBM6</accession>
<evidence type="ECO:0000256" key="1">
    <source>
        <dbReference type="SAM" id="Phobius"/>
    </source>
</evidence>
<keyword evidence="3" id="KW-1185">Reference proteome</keyword>
<name>A0A8J8PBM6_9EURY</name>
<dbReference type="Proteomes" id="UP000705823">
    <property type="component" value="Unassembled WGS sequence"/>
</dbReference>
<evidence type="ECO:0000313" key="2">
    <source>
        <dbReference type="EMBL" id="TQQ83722.1"/>
    </source>
</evidence>
<dbReference type="AlphaFoldDB" id="A0A8J8PBM6"/>
<feature type="transmembrane region" description="Helical" evidence="1">
    <location>
        <begin position="6"/>
        <end position="27"/>
    </location>
</feature>
<proteinExistence type="predicted"/>
<protein>
    <submittedName>
        <fullName evidence="2">Uncharacterized protein</fullName>
    </submittedName>
</protein>
<evidence type="ECO:0000313" key="3">
    <source>
        <dbReference type="Proteomes" id="UP000705823"/>
    </source>
</evidence>
<reference evidence="2" key="1">
    <citation type="submission" date="2019-02" db="EMBL/GenBank/DDBJ databases">
        <title>Halonotius sp. a new haloarchaeum isolated from saline soil.</title>
        <authorList>
            <person name="Duran-Viseras A."/>
            <person name="Sanchez-Porro C."/>
            <person name="Ventosa A."/>
        </authorList>
    </citation>
    <scope>NUCLEOTIDE SEQUENCE</scope>
    <source>
        <strain evidence="2">F15B</strain>
    </source>
</reference>
<comment type="caution">
    <text evidence="2">The sequence shown here is derived from an EMBL/GenBank/DDBJ whole genome shotgun (WGS) entry which is preliminary data.</text>
</comment>
<gene>
    <name evidence="2" type="ORF">EGH24_02760</name>
</gene>
<organism evidence="2 3">
    <name type="scientific">Halonotius terrestris</name>
    <dbReference type="NCBI Taxonomy" id="2487750"/>
    <lineage>
        <taxon>Archaea</taxon>
        <taxon>Methanobacteriati</taxon>
        <taxon>Methanobacteriota</taxon>
        <taxon>Stenosarchaea group</taxon>
        <taxon>Halobacteria</taxon>
        <taxon>Halobacteriales</taxon>
        <taxon>Haloferacaceae</taxon>
        <taxon>Halonotius</taxon>
    </lineage>
</organism>
<dbReference type="RefSeq" id="WP_142978640.1">
    <property type="nucleotide sequence ID" value="NZ_RKLU01000001.1"/>
</dbReference>